<proteinExistence type="predicted"/>
<keyword evidence="2" id="KW-1185">Reference proteome</keyword>
<dbReference type="Proteomes" id="UP000824533">
    <property type="component" value="Linkage Group LG06"/>
</dbReference>
<dbReference type="EMBL" id="CM034392">
    <property type="protein sequence ID" value="KAJ0180514.1"/>
    <property type="molecule type" value="Genomic_DNA"/>
</dbReference>
<name>A0ACC1D972_9NEOP</name>
<evidence type="ECO:0000313" key="1">
    <source>
        <dbReference type="EMBL" id="KAJ0180514.1"/>
    </source>
</evidence>
<protein>
    <submittedName>
        <fullName evidence="1">Uncharacterized protein</fullName>
    </submittedName>
</protein>
<gene>
    <name evidence="1" type="ORF">K1T71_003918</name>
</gene>
<sequence>MDQQINTSITSLPDEIITLILQNNNCTEIIRFGTTCKKFYDLVCNQQLLWKNKLKDVIPKDIFDVIENNSDIDWLQEVKNFLNLKEKILNEVALMSSKYYWRINDIYFEGVEIFFNLSVTNDTSYYYMIYILQQLVRKGNHHLNNFCEVKPYTLTDIYYARTVLCHLINTYLTVKWVQVQLNNELHPEFVVNFFVQWVDSINMHFQEEVDNIISNLATNVEMIILKQPFTACTSGSKVKDMCEKGNISERKILEAITQVIYHQPHMAVTSTANLDTLDIVKVINNKCGNVIALGAIYQAVARRCGVCCNLIAFPEHFFLEWRDSRNSHDIRNQQRYKIDLGSGELQQMSLCPFSGYRNTNFSTYRPDSLLIALVASFNNTMGAINNWYKQNASYLIEFSSNATGNYNQYSKFIKALQENAEEPVVYTPIHIKCFHEMNRRVILWLIYDVLSYTTTKQLLRQKTVRRRCSRVKYAVGMICYQKRAGYVCVVRGWDLQCAAPHAPELNGLQYGREQPFYQVVAVDQSDRYVAQENLIEVVHPTRLYHLEDVIAREFTHFNGFAYVPNTEKRFEYPDDDAYSSTQNHSVSKKLDPAGLLRVKITDATKRRLNTTS</sequence>
<evidence type="ECO:0000313" key="2">
    <source>
        <dbReference type="Proteomes" id="UP000824533"/>
    </source>
</evidence>
<comment type="caution">
    <text evidence="1">The sequence shown here is derived from an EMBL/GenBank/DDBJ whole genome shotgun (WGS) entry which is preliminary data.</text>
</comment>
<reference evidence="1 2" key="1">
    <citation type="journal article" date="2021" name="Front. Genet.">
        <title>Chromosome-Level Genome Assembly Reveals Significant Gene Expansion in the Toll and IMD Signaling Pathways of Dendrolimus kikuchii.</title>
        <authorList>
            <person name="Zhou J."/>
            <person name="Wu P."/>
            <person name="Xiong Z."/>
            <person name="Liu N."/>
            <person name="Zhao N."/>
            <person name="Ji M."/>
            <person name="Qiu Y."/>
            <person name="Yang B."/>
        </authorList>
    </citation>
    <scope>NUCLEOTIDE SEQUENCE [LARGE SCALE GENOMIC DNA]</scope>
    <source>
        <strain evidence="1">Ann1</strain>
    </source>
</reference>
<accession>A0ACC1D972</accession>
<organism evidence="1 2">
    <name type="scientific">Dendrolimus kikuchii</name>
    <dbReference type="NCBI Taxonomy" id="765133"/>
    <lineage>
        <taxon>Eukaryota</taxon>
        <taxon>Metazoa</taxon>
        <taxon>Ecdysozoa</taxon>
        <taxon>Arthropoda</taxon>
        <taxon>Hexapoda</taxon>
        <taxon>Insecta</taxon>
        <taxon>Pterygota</taxon>
        <taxon>Neoptera</taxon>
        <taxon>Endopterygota</taxon>
        <taxon>Lepidoptera</taxon>
        <taxon>Glossata</taxon>
        <taxon>Ditrysia</taxon>
        <taxon>Bombycoidea</taxon>
        <taxon>Lasiocampidae</taxon>
        <taxon>Dendrolimus</taxon>
    </lineage>
</organism>